<comment type="caution">
    <text evidence="2">The sequence shown here is derived from an EMBL/GenBank/DDBJ whole genome shotgun (WGS) entry which is preliminary data.</text>
</comment>
<dbReference type="InterPro" id="IPR001296">
    <property type="entry name" value="Glyco_trans_1"/>
</dbReference>
<dbReference type="Pfam" id="PF00534">
    <property type="entry name" value="Glycos_transf_1"/>
    <property type="match status" value="1"/>
</dbReference>
<dbReference type="Gene3D" id="3.40.50.2000">
    <property type="entry name" value="Glycogen Phosphorylase B"/>
    <property type="match status" value="1"/>
</dbReference>
<evidence type="ECO:0000259" key="1">
    <source>
        <dbReference type="Pfam" id="PF00534"/>
    </source>
</evidence>
<evidence type="ECO:0000313" key="2">
    <source>
        <dbReference type="EMBL" id="MPN44750.1"/>
    </source>
</evidence>
<gene>
    <name evidence="2" type="ORF">SDC9_192315</name>
</gene>
<dbReference type="EMBL" id="VSSQ01104114">
    <property type="protein sequence ID" value="MPN44750.1"/>
    <property type="molecule type" value="Genomic_DNA"/>
</dbReference>
<organism evidence="2">
    <name type="scientific">bioreactor metagenome</name>
    <dbReference type="NCBI Taxonomy" id="1076179"/>
    <lineage>
        <taxon>unclassified sequences</taxon>
        <taxon>metagenomes</taxon>
        <taxon>ecological metagenomes</taxon>
    </lineage>
</organism>
<protein>
    <recommendedName>
        <fullName evidence="1">Glycosyl transferase family 1 domain-containing protein</fullName>
    </recommendedName>
</protein>
<proteinExistence type="predicted"/>
<dbReference type="SUPFAM" id="SSF53756">
    <property type="entry name" value="UDP-Glycosyltransferase/glycogen phosphorylase"/>
    <property type="match status" value="1"/>
</dbReference>
<reference evidence="2" key="1">
    <citation type="submission" date="2019-08" db="EMBL/GenBank/DDBJ databases">
        <authorList>
            <person name="Kucharzyk K."/>
            <person name="Murdoch R.W."/>
            <person name="Higgins S."/>
            <person name="Loffler F."/>
        </authorList>
    </citation>
    <scope>NUCLEOTIDE SEQUENCE</scope>
</reference>
<accession>A0A645I0S4</accession>
<dbReference type="GO" id="GO:0016757">
    <property type="term" value="F:glycosyltransferase activity"/>
    <property type="evidence" value="ECO:0007669"/>
    <property type="project" value="InterPro"/>
</dbReference>
<dbReference type="AlphaFoldDB" id="A0A645I0S4"/>
<name>A0A645I0S4_9ZZZZ</name>
<feature type="domain" description="Glycosyl transferase family 1" evidence="1">
    <location>
        <begin position="3"/>
        <end position="108"/>
    </location>
</feature>
<sequence length="130" mass="14999">MEELKGEITKLVDGNKVYYIGWINSEDSYQYFAAADLCIFPGRHSVLWEQAVGTGTPCLFKYWEGTTHIDINGNCEFLYQDSIDEITEKIEEIINDESKYNKMKEIATSSGKQRFLYSNIAEKSINMDKE</sequence>